<dbReference type="Proteomes" id="UP000035036">
    <property type="component" value="Chromosome"/>
</dbReference>
<evidence type="ECO:0000256" key="8">
    <source>
        <dbReference type="ARBA" id="ARBA00023014"/>
    </source>
</evidence>
<dbReference type="GO" id="GO:0046872">
    <property type="term" value="F:metal ion binding"/>
    <property type="evidence" value="ECO:0007669"/>
    <property type="project" value="UniProtKB-UniRule"/>
</dbReference>
<sequence>MSGLYIHIPFCLRKCPYCDFFSVEDVIPADYPRRLCRHLELAASRLPQRSAFQTIFFGGGTPSLMPPARMGEVLDRAADLFGIDADAEISMEANPGTLTLGDLQDFRAAGINRLSLGVQSLHDASLQRLGRIHDAQQARSACTLARRAGFDNLGLDLMFALPGSTLAALEADITAFLELEPDHLSCYGLTVEEGTPFHRQFSRGHLPLPDENDYAAAFELLHARLTARGFSHYEISNYARPGRQCRHNLRYWQRRSYLGIGPGAHSFYAVEWGERWSVPGDLDLYRSRLRQGSDPAERIETFDRRGAMVETLYLGLRTAEGVDVRLFQERFGDSIEALFPEAVQRCGSYLRQDGDRLHFTLQGWLLYDHLISLFL</sequence>
<dbReference type="InterPro" id="IPR010723">
    <property type="entry name" value="HemN_C"/>
</dbReference>
<dbReference type="PROSITE" id="PS51918">
    <property type="entry name" value="RADICAL_SAM"/>
    <property type="match status" value="1"/>
</dbReference>
<protein>
    <recommendedName>
        <fullName evidence="3 10">Heme chaperone HemW</fullName>
    </recommendedName>
</protein>
<dbReference type="EMBL" id="CP010311">
    <property type="protein sequence ID" value="AJF05351.1"/>
    <property type="molecule type" value="Genomic_DNA"/>
</dbReference>
<dbReference type="HOGENOM" id="CLU_027579_1_1_7"/>
<dbReference type="InterPro" id="IPR034505">
    <property type="entry name" value="Coproporphyrinogen-III_oxidase"/>
</dbReference>
<dbReference type="SUPFAM" id="SSF102114">
    <property type="entry name" value="Radical SAM enzymes"/>
    <property type="match status" value="1"/>
</dbReference>
<evidence type="ECO:0000256" key="9">
    <source>
        <dbReference type="ARBA" id="ARBA00023186"/>
    </source>
</evidence>
<comment type="similarity">
    <text evidence="2">Belongs to the anaerobic coproporphyrinogen-III oxidase family. HemW subfamily.</text>
</comment>
<dbReference type="Pfam" id="PF04055">
    <property type="entry name" value="Radical_SAM"/>
    <property type="match status" value="1"/>
</dbReference>
<evidence type="ECO:0000256" key="4">
    <source>
        <dbReference type="ARBA" id="ARBA00022617"/>
    </source>
</evidence>
<keyword evidence="5 10" id="KW-0949">S-adenosyl-L-methionine</keyword>
<dbReference type="InterPro" id="IPR006638">
    <property type="entry name" value="Elp3/MiaA/NifB-like_rSAM"/>
</dbReference>
<evidence type="ECO:0000256" key="5">
    <source>
        <dbReference type="ARBA" id="ARBA00022691"/>
    </source>
</evidence>
<reference evidence="12 13" key="1">
    <citation type="journal article" date="2015" name="Genome Announc.">
        <title>Genomes of Geoalkalibacter ferrihydriticus Z-0531T and Geoalkalibacter subterraneus Red1T, Two Haloalkaliphilic Metal-Reducing Deltaproteobacteria.</title>
        <authorList>
            <person name="Badalamenti J.P."/>
            <person name="Krajmalnik-Brown R."/>
            <person name="Torres C.I."/>
            <person name="Bond D.R."/>
        </authorList>
    </citation>
    <scope>NUCLEOTIDE SEQUENCE [LARGE SCALE GENOMIC DNA]</scope>
    <source>
        <strain evidence="12 13">Red1</strain>
    </source>
</reference>
<dbReference type="GO" id="GO:0004109">
    <property type="term" value="F:coproporphyrinogen oxidase activity"/>
    <property type="evidence" value="ECO:0007669"/>
    <property type="project" value="InterPro"/>
</dbReference>
<keyword evidence="10" id="KW-0963">Cytoplasm</keyword>
<evidence type="ECO:0000259" key="11">
    <source>
        <dbReference type="PROSITE" id="PS51918"/>
    </source>
</evidence>
<dbReference type="InterPro" id="IPR004559">
    <property type="entry name" value="HemW-like"/>
</dbReference>
<dbReference type="InterPro" id="IPR007197">
    <property type="entry name" value="rSAM"/>
</dbReference>
<dbReference type="SMART" id="SM00729">
    <property type="entry name" value="Elp3"/>
    <property type="match status" value="1"/>
</dbReference>
<dbReference type="PANTHER" id="PTHR13932">
    <property type="entry name" value="COPROPORPHYRINIGEN III OXIDASE"/>
    <property type="match status" value="1"/>
</dbReference>
<name>A0A0B5FP04_9BACT</name>
<dbReference type="SFLD" id="SFLDG01065">
    <property type="entry name" value="anaerobic_coproporphyrinogen-I"/>
    <property type="match status" value="2"/>
</dbReference>
<evidence type="ECO:0000256" key="7">
    <source>
        <dbReference type="ARBA" id="ARBA00023004"/>
    </source>
</evidence>
<dbReference type="AlphaFoldDB" id="A0A0B5FP04"/>
<evidence type="ECO:0000256" key="3">
    <source>
        <dbReference type="ARBA" id="ARBA00017228"/>
    </source>
</evidence>
<organism evidence="12 13">
    <name type="scientific">Geoalkalibacter subterraneus</name>
    <dbReference type="NCBI Taxonomy" id="483547"/>
    <lineage>
        <taxon>Bacteria</taxon>
        <taxon>Pseudomonadati</taxon>
        <taxon>Thermodesulfobacteriota</taxon>
        <taxon>Desulfuromonadia</taxon>
        <taxon>Desulfuromonadales</taxon>
        <taxon>Geoalkalibacteraceae</taxon>
        <taxon>Geoalkalibacter</taxon>
    </lineage>
</organism>
<dbReference type="InterPro" id="IPR013785">
    <property type="entry name" value="Aldolase_TIM"/>
</dbReference>
<dbReference type="RefSeq" id="WP_040198618.1">
    <property type="nucleotide sequence ID" value="NZ_CP010311.1"/>
</dbReference>
<keyword evidence="7 10" id="KW-0408">Iron</keyword>
<dbReference type="NCBIfam" id="TIGR00539">
    <property type="entry name" value="hemN_rel"/>
    <property type="match status" value="1"/>
</dbReference>
<dbReference type="KEGG" id="gsb:GSUB_00415"/>
<dbReference type="STRING" id="483547.GSUB_00415"/>
<comment type="function">
    <text evidence="10">Probably acts as a heme chaperone, transferring heme to an unknown acceptor. Binds one molecule of heme per monomer, possibly covalently. Binds 1 [4Fe-4S] cluster. The cluster is coordinated with 3 cysteines and an exchangeable S-adenosyl-L-methionine.</text>
</comment>
<comment type="cofactor">
    <cofactor evidence="1">
        <name>[4Fe-4S] cluster</name>
        <dbReference type="ChEBI" id="CHEBI:49883"/>
    </cofactor>
</comment>
<keyword evidence="13" id="KW-1185">Reference proteome</keyword>
<dbReference type="GO" id="GO:0051539">
    <property type="term" value="F:4 iron, 4 sulfur cluster binding"/>
    <property type="evidence" value="ECO:0007669"/>
    <property type="project" value="UniProtKB-UniRule"/>
</dbReference>
<feature type="domain" description="Radical SAM core" evidence="11">
    <location>
        <begin position="1"/>
        <end position="231"/>
    </location>
</feature>
<dbReference type="Gene3D" id="3.20.20.70">
    <property type="entry name" value="Aldolase class I"/>
    <property type="match status" value="1"/>
</dbReference>
<keyword evidence="10" id="KW-0004">4Fe-4S</keyword>
<keyword evidence="8 10" id="KW-0411">Iron-sulfur</keyword>
<comment type="subcellular location">
    <subcellularLocation>
        <location evidence="10">Cytoplasm</location>
    </subcellularLocation>
</comment>
<evidence type="ECO:0000256" key="1">
    <source>
        <dbReference type="ARBA" id="ARBA00001966"/>
    </source>
</evidence>
<keyword evidence="9 10" id="KW-0143">Chaperone</keyword>
<evidence type="ECO:0000256" key="10">
    <source>
        <dbReference type="RuleBase" id="RU364116"/>
    </source>
</evidence>
<accession>A0A0B5FP04</accession>
<keyword evidence="4 10" id="KW-0349">Heme</keyword>
<dbReference type="GO" id="GO:0005737">
    <property type="term" value="C:cytoplasm"/>
    <property type="evidence" value="ECO:0007669"/>
    <property type="project" value="UniProtKB-SubCell"/>
</dbReference>
<dbReference type="PANTHER" id="PTHR13932:SF5">
    <property type="entry name" value="RADICAL S-ADENOSYL METHIONINE DOMAIN-CONTAINING PROTEIN 1, MITOCHONDRIAL"/>
    <property type="match status" value="1"/>
</dbReference>
<dbReference type="OrthoDB" id="9808022at2"/>
<dbReference type="GO" id="GO:0006779">
    <property type="term" value="P:porphyrin-containing compound biosynthetic process"/>
    <property type="evidence" value="ECO:0007669"/>
    <property type="project" value="InterPro"/>
</dbReference>
<proteinExistence type="inferred from homology"/>
<dbReference type="InterPro" id="IPR058240">
    <property type="entry name" value="rSAM_sf"/>
</dbReference>
<evidence type="ECO:0000313" key="12">
    <source>
        <dbReference type="EMBL" id="AJF05351.1"/>
    </source>
</evidence>
<dbReference type="Pfam" id="PF06969">
    <property type="entry name" value="HemN_C"/>
    <property type="match status" value="1"/>
</dbReference>
<keyword evidence="6 10" id="KW-0479">Metal-binding</keyword>
<dbReference type="SFLD" id="SFLDG01082">
    <property type="entry name" value="B12-binding_domain_containing"/>
    <property type="match status" value="1"/>
</dbReference>
<evidence type="ECO:0000313" key="13">
    <source>
        <dbReference type="Proteomes" id="UP000035036"/>
    </source>
</evidence>
<dbReference type="CDD" id="cd01335">
    <property type="entry name" value="Radical_SAM"/>
    <property type="match status" value="1"/>
</dbReference>
<dbReference type="SFLD" id="SFLDS00029">
    <property type="entry name" value="Radical_SAM"/>
    <property type="match status" value="2"/>
</dbReference>
<gene>
    <name evidence="12" type="ORF">GSUB_00415</name>
</gene>
<evidence type="ECO:0000256" key="6">
    <source>
        <dbReference type="ARBA" id="ARBA00022723"/>
    </source>
</evidence>
<evidence type="ECO:0000256" key="2">
    <source>
        <dbReference type="ARBA" id="ARBA00006100"/>
    </source>
</evidence>
<dbReference type="SFLD" id="SFLDF00562">
    <property type="entry name" value="HemN-like__clustered_with_heat"/>
    <property type="match status" value="1"/>
</dbReference>
<dbReference type="SFLD" id="SFLDF00288">
    <property type="entry name" value="HemN-like__clustered_with_nucl"/>
    <property type="match status" value="1"/>
</dbReference>